<dbReference type="AlphaFoldDB" id="A0A0K1IQT1"/>
<dbReference type="Proteomes" id="UP000066124">
    <property type="component" value="Chromosome"/>
</dbReference>
<keyword evidence="1" id="KW-0732">Signal</keyword>
<dbReference type="PATRIC" id="fig|35746.4.peg.810"/>
<evidence type="ECO:0000259" key="3">
    <source>
        <dbReference type="Pfam" id="PF01497"/>
    </source>
</evidence>
<proteinExistence type="predicted"/>
<evidence type="ECO:0000256" key="2">
    <source>
        <dbReference type="SAM" id="MobiDB-lite"/>
    </source>
</evidence>
<evidence type="ECO:0000256" key="1">
    <source>
        <dbReference type="ARBA" id="ARBA00022729"/>
    </source>
</evidence>
<reference evidence="5" key="1">
    <citation type="journal article" date="2015" name="J. Biotechnol.">
        <title>Complete genome sequence of Haloferax gibbonsii strain ARA6, a potential producer of polyhydroxyalkanoates and halocins isolated from Araruama, Rio de Janeiro, Brasil.</title>
        <authorList>
            <person name="Pinto L.H."/>
            <person name="D'Alincourt Carvalho-Assef A.P."/>
            <person name="Vieira R.P."/>
            <person name="Clementino M.M."/>
            <person name="Albano R.M."/>
        </authorList>
    </citation>
    <scope>NUCLEOTIDE SEQUENCE [LARGE SCALE GENOMIC DNA]</scope>
    <source>
        <strain evidence="5">ARA6</strain>
    </source>
</reference>
<dbReference type="GeneID" id="25245055"/>
<organism evidence="4 5">
    <name type="scientific">Haloferax gibbonsii</name>
    <dbReference type="NCBI Taxonomy" id="35746"/>
    <lineage>
        <taxon>Archaea</taxon>
        <taxon>Methanobacteriati</taxon>
        <taxon>Methanobacteriota</taxon>
        <taxon>Stenosarchaea group</taxon>
        <taxon>Halobacteria</taxon>
        <taxon>Halobacteriales</taxon>
        <taxon>Haloferacaceae</taxon>
        <taxon>Haloferax</taxon>
    </lineage>
</organism>
<evidence type="ECO:0000313" key="4">
    <source>
        <dbReference type="EMBL" id="AKU06907.1"/>
    </source>
</evidence>
<dbReference type="NCBIfam" id="NF038402">
    <property type="entry name" value="TroA_like"/>
    <property type="match status" value="1"/>
</dbReference>
<dbReference type="PANTHER" id="PTHR42860">
    <property type="entry name" value="VITAMIN B12-BINDING PROTEIN"/>
    <property type="match status" value="1"/>
</dbReference>
<evidence type="ECO:0000313" key="5">
    <source>
        <dbReference type="Proteomes" id="UP000066124"/>
    </source>
</evidence>
<protein>
    <submittedName>
        <fullName evidence="4">Cobalamin ABC transporter substrate-binding protein</fullName>
    </submittedName>
</protein>
<sequence>MAAHPRVVSLAPSATAILDAAGLDAHVVGATAHSPTDKPVVGGWLNPDFDRVDELDADAVCTCDDLQSDVAAAARDRGYDVFHVAPATLAEVFDSFPVVCDAAGDASAGATLAEDCRDHLARVADAVDDRDRPTVYCEEWADPPMAAGNWVPDLVRAAGGSAPLVAPGERSAEVDPETVAAADPDHVVLHPCGKGERGDPEAFEARGWNLDAAVHAVDDSLLNQPSPTVVSGVDRLARLLHPDADFPEPWEPATATESDEGK</sequence>
<accession>A0A0K1IQT1</accession>
<dbReference type="InterPro" id="IPR051030">
    <property type="entry name" value="Vitamin_B12-ABC_binding"/>
</dbReference>
<gene>
    <name evidence="4" type="ORF">ABY42_03800</name>
</gene>
<feature type="domain" description="Fe/B12 periplasmic-binding" evidence="3">
    <location>
        <begin position="7"/>
        <end position="204"/>
    </location>
</feature>
<dbReference type="Gene3D" id="3.40.50.1980">
    <property type="entry name" value="Nitrogenase molybdenum iron protein domain"/>
    <property type="match status" value="2"/>
</dbReference>
<dbReference type="PANTHER" id="PTHR42860:SF1">
    <property type="entry name" value="VITAMIN B12-BINDING PROTEIN"/>
    <property type="match status" value="1"/>
</dbReference>
<feature type="region of interest" description="Disordered" evidence="2">
    <location>
        <begin position="242"/>
        <end position="262"/>
    </location>
</feature>
<dbReference type="InterPro" id="IPR002491">
    <property type="entry name" value="ABC_transptr_periplasmic_BD"/>
</dbReference>
<dbReference type="KEGG" id="hgi:ABY42_03800"/>
<dbReference type="Pfam" id="PF01497">
    <property type="entry name" value="Peripla_BP_2"/>
    <property type="match status" value="1"/>
</dbReference>
<dbReference type="SUPFAM" id="SSF53807">
    <property type="entry name" value="Helical backbone' metal receptor"/>
    <property type="match status" value="1"/>
</dbReference>
<dbReference type="RefSeq" id="WP_050458761.1">
    <property type="nucleotide sequence ID" value="NZ_CP011947.1"/>
</dbReference>
<dbReference type="EMBL" id="CP011947">
    <property type="protein sequence ID" value="AKU06907.1"/>
    <property type="molecule type" value="Genomic_DNA"/>
</dbReference>
<dbReference type="InterPro" id="IPR054828">
    <property type="entry name" value="Vit_B12_bind_prot"/>
</dbReference>
<name>A0A0K1IQT1_HALGI</name>